<dbReference type="SUPFAM" id="SSF46894">
    <property type="entry name" value="C-terminal effector domain of the bipartite response regulators"/>
    <property type="match status" value="1"/>
</dbReference>
<evidence type="ECO:0000256" key="4">
    <source>
        <dbReference type="SAM" id="Phobius"/>
    </source>
</evidence>
<dbReference type="SMART" id="SM00862">
    <property type="entry name" value="Trans_reg_C"/>
    <property type="match status" value="1"/>
</dbReference>
<feature type="compositionally biased region" description="Basic and acidic residues" evidence="3">
    <location>
        <begin position="146"/>
        <end position="159"/>
    </location>
</feature>
<protein>
    <recommendedName>
        <fullName evidence="5">OmpR/PhoB-type domain-containing protein</fullName>
    </recommendedName>
</protein>
<dbReference type="Proteomes" id="UP000414136">
    <property type="component" value="Unassembled WGS sequence"/>
</dbReference>
<feature type="compositionally biased region" description="Polar residues" evidence="3">
    <location>
        <begin position="160"/>
        <end position="171"/>
    </location>
</feature>
<sequence length="343" mass="36544">MVKFLIADIAGFDTDTFALVSQRDASVSVPLGATAGRCLQVLLEADGEIVTKRTLLAQGWEQYGAVVSDNNLSQSIVRIRKALQQLGADPAVLATLPRIGYRLTSAKRVTPFVDALTSTPLSAETGASSAPFPWDNAQSVSRTENIFEDKSKSSSERVSNDPSSGSTSTTPRIVGEGPASTLGGDDGRQVAPGQPADDAKSATKSTSQIPADARPLRQSWWPATGIWLGVAAVSAALAGWVVPSLRGDLRTNASVAQWAPLDDTPDNRVFIAPDFKQDADFVKQRLARLASTPPLAVDDAHERYVYINGAGSLDVFSYFLCRAPIGRADSECLSYLLIDHTHS</sequence>
<feature type="region of interest" description="Disordered" evidence="3">
    <location>
        <begin position="122"/>
        <end position="141"/>
    </location>
</feature>
<dbReference type="InterPro" id="IPR036388">
    <property type="entry name" value="WH-like_DNA-bd_sf"/>
</dbReference>
<evidence type="ECO:0000256" key="2">
    <source>
        <dbReference type="PROSITE-ProRule" id="PRU01091"/>
    </source>
</evidence>
<evidence type="ECO:0000259" key="5">
    <source>
        <dbReference type="PROSITE" id="PS51755"/>
    </source>
</evidence>
<gene>
    <name evidence="6" type="ORF">PCA31118_04405</name>
</gene>
<dbReference type="GO" id="GO:0006355">
    <property type="term" value="P:regulation of DNA-templated transcription"/>
    <property type="evidence" value="ECO:0007669"/>
    <property type="project" value="InterPro"/>
</dbReference>
<dbReference type="InterPro" id="IPR001867">
    <property type="entry name" value="OmpR/PhoB-type_DNA-bd"/>
</dbReference>
<evidence type="ECO:0000313" key="6">
    <source>
        <dbReference type="EMBL" id="VVE73049.1"/>
    </source>
</evidence>
<feature type="DNA-binding region" description="OmpR/PhoB-type" evidence="2">
    <location>
        <begin position="4"/>
        <end position="105"/>
    </location>
</feature>
<evidence type="ECO:0000313" key="7">
    <source>
        <dbReference type="Proteomes" id="UP000414136"/>
    </source>
</evidence>
<feature type="domain" description="OmpR/PhoB-type" evidence="5">
    <location>
        <begin position="4"/>
        <end position="105"/>
    </location>
</feature>
<dbReference type="GO" id="GO:0003677">
    <property type="term" value="F:DNA binding"/>
    <property type="evidence" value="ECO:0007669"/>
    <property type="project" value="UniProtKB-UniRule"/>
</dbReference>
<evidence type="ECO:0000256" key="1">
    <source>
        <dbReference type="ARBA" id="ARBA00023125"/>
    </source>
</evidence>
<dbReference type="GO" id="GO:0000160">
    <property type="term" value="P:phosphorelay signal transduction system"/>
    <property type="evidence" value="ECO:0007669"/>
    <property type="project" value="InterPro"/>
</dbReference>
<keyword evidence="4" id="KW-0472">Membrane</keyword>
<organism evidence="6 7">
    <name type="scientific">Pandoraea captiosa</name>
    <dbReference type="NCBI Taxonomy" id="2508302"/>
    <lineage>
        <taxon>Bacteria</taxon>
        <taxon>Pseudomonadati</taxon>
        <taxon>Pseudomonadota</taxon>
        <taxon>Betaproteobacteria</taxon>
        <taxon>Burkholderiales</taxon>
        <taxon>Burkholderiaceae</taxon>
        <taxon>Pandoraea</taxon>
    </lineage>
</organism>
<feature type="transmembrane region" description="Helical" evidence="4">
    <location>
        <begin position="220"/>
        <end position="242"/>
    </location>
</feature>
<dbReference type="EMBL" id="CABPSQ010000011">
    <property type="protein sequence ID" value="VVE73049.1"/>
    <property type="molecule type" value="Genomic_DNA"/>
</dbReference>
<accession>A0A5E5AHC3</accession>
<keyword evidence="7" id="KW-1185">Reference proteome</keyword>
<name>A0A5E5AHC3_9BURK</name>
<keyword evidence="4" id="KW-0812">Transmembrane</keyword>
<keyword evidence="1 2" id="KW-0238">DNA-binding</keyword>
<keyword evidence="4" id="KW-1133">Transmembrane helix</keyword>
<dbReference type="AlphaFoldDB" id="A0A5E5AHC3"/>
<evidence type="ECO:0000256" key="3">
    <source>
        <dbReference type="SAM" id="MobiDB-lite"/>
    </source>
</evidence>
<reference evidence="6 7" key="1">
    <citation type="submission" date="2019-08" db="EMBL/GenBank/DDBJ databases">
        <authorList>
            <person name="Peeters C."/>
        </authorList>
    </citation>
    <scope>NUCLEOTIDE SEQUENCE [LARGE SCALE GENOMIC DNA]</scope>
    <source>
        <strain evidence="6 7">LMG 31118</strain>
    </source>
</reference>
<feature type="region of interest" description="Disordered" evidence="3">
    <location>
        <begin position="146"/>
        <end position="213"/>
    </location>
</feature>
<dbReference type="RefSeq" id="WP_174990560.1">
    <property type="nucleotide sequence ID" value="NZ_CABPSQ010000011.1"/>
</dbReference>
<dbReference type="Pfam" id="PF00486">
    <property type="entry name" value="Trans_reg_C"/>
    <property type="match status" value="1"/>
</dbReference>
<dbReference type="InterPro" id="IPR016032">
    <property type="entry name" value="Sig_transdc_resp-reg_C-effctor"/>
</dbReference>
<dbReference type="PROSITE" id="PS51755">
    <property type="entry name" value="OMPR_PHOB"/>
    <property type="match status" value="1"/>
</dbReference>
<proteinExistence type="predicted"/>
<dbReference type="Gene3D" id="1.10.10.10">
    <property type="entry name" value="Winged helix-like DNA-binding domain superfamily/Winged helix DNA-binding domain"/>
    <property type="match status" value="1"/>
</dbReference>